<dbReference type="InterPro" id="IPR019734">
    <property type="entry name" value="TPR_rpt"/>
</dbReference>
<feature type="chain" id="PRO_5012941503" evidence="8">
    <location>
        <begin position="37"/>
        <end position="1603"/>
    </location>
</feature>
<dbReference type="Pfam" id="PF05420">
    <property type="entry name" value="BCSC_C"/>
    <property type="match status" value="1"/>
</dbReference>
<dbReference type="EMBL" id="NBTY01000148">
    <property type="protein sequence ID" value="OTP69685.1"/>
    <property type="molecule type" value="Genomic_DNA"/>
</dbReference>
<evidence type="ECO:0000256" key="2">
    <source>
        <dbReference type="ARBA" id="ARBA00022729"/>
    </source>
</evidence>
<dbReference type="PANTHER" id="PTHR45586">
    <property type="entry name" value="TPR REPEAT-CONTAINING PROTEIN PA4667"/>
    <property type="match status" value="1"/>
</dbReference>
<dbReference type="GO" id="GO:0030244">
    <property type="term" value="P:cellulose biosynthetic process"/>
    <property type="evidence" value="ECO:0007669"/>
    <property type="project" value="UniProtKB-KW"/>
</dbReference>
<keyword evidence="5" id="KW-0135">Cellulose biosynthesis</keyword>
<evidence type="ECO:0000256" key="4">
    <source>
        <dbReference type="ARBA" id="ARBA00022803"/>
    </source>
</evidence>
<feature type="region of interest" description="Disordered" evidence="7">
    <location>
        <begin position="892"/>
        <end position="1142"/>
    </location>
</feature>
<evidence type="ECO:0000256" key="3">
    <source>
        <dbReference type="ARBA" id="ARBA00022737"/>
    </source>
</evidence>
<dbReference type="Proteomes" id="UP000194546">
    <property type="component" value="Unassembled WGS sequence"/>
</dbReference>
<feature type="repeat" description="TPR" evidence="6">
    <location>
        <begin position="387"/>
        <end position="420"/>
    </location>
</feature>
<reference evidence="10 11" key="1">
    <citation type="submission" date="2017-03" db="EMBL/GenBank/DDBJ databases">
        <title>Genome analysis of strain PAMC 26510.</title>
        <authorList>
            <person name="Oh H.-M."/>
            <person name="Yang J.-A."/>
        </authorList>
    </citation>
    <scope>NUCLEOTIDE SEQUENCE [LARGE SCALE GENOMIC DNA]</scope>
    <source>
        <strain evidence="10 11">PAMC 26510</strain>
    </source>
</reference>
<feature type="signal peptide" evidence="8">
    <location>
        <begin position="1"/>
        <end position="36"/>
    </location>
</feature>
<keyword evidence="2 8" id="KW-0732">Signal</keyword>
<keyword evidence="3" id="KW-0677">Repeat</keyword>
<accession>A0A242MEG5</accession>
<dbReference type="InterPro" id="IPR051012">
    <property type="entry name" value="CellSynth/LPSAsmb/PSIAsmb"/>
</dbReference>
<dbReference type="SMART" id="SM00028">
    <property type="entry name" value="TPR"/>
    <property type="match status" value="9"/>
</dbReference>
<dbReference type="Pfam" id="PF13432">
    <property type="entry name" value="TPR_16"/>
    <property type="match status" value="2"/>
</dbReference>
<evidence type="ECO:0000256" key="6">
    <source>
        <dbReference type="PROSITE-ProRule" id="PRU00339"/>
    </source>
</evidence>
<feature type="compositionally biased region" description="Low complexity" evidence="7">
    <location>
        <begin position="1008"/>
        <end position="1100"/>
    </location>
</feature>
<dbReference type="PRINTS" id="PR01441">
    <property type="entry name" value="CELLSNTHASEC"/>
</dbReference>
<feature type="compositionally biased region" description="Low complexity" evidence="7">
    <location>
        <begin position="910"/>
        <end position="928"/>
    </location>
</feature>
<dbReference type="UniPathway" id="UPA00694"/>
<dbReference type="Pfam" id="PF13176">
    <property type="entry name" value="TPR_7"/>
    <property type="match status" value="1"/>
</dbReference>
<feature type="domain" description="Cellulose synthase operon C C-terminal" evidence="9">
    <location>
        <begin position="1235"/>
        <end position="1579"/>
    </location>
</feature>
<feature type="compositionally biased region" description="Pro residues" evidence="7">
    <location>
        <begin position="969"/>
        <end position="978"/>
    </location>
</feature>
<evidence type="ECO:0000256" key="8">
    <source>
        <dbReference type="SAM" id="SignalP"/>
    </source>
</evidence>
<evidence type="ECO:0000313" key="11">
    <source>
        <dbReference type="Proteomes" id="UP000194546"/>
    </source>
</evidence>
<dbReference type="InterPro" id="IPR008410">
    <property type="entry name" value="BCSC_C"/>
</dbReference>
<dbReference type="GO" id="GO:0019867">
    <property type="term" value="C:outer membrane"/>
    <property type="evidence" value="ECO:0007669"/>
    <property type="project" value="InterPro"/>
</dbReference>
<dbReference type="PROSITE" id="PS50005">
    <property type="entry name" value="TPR"/>
    <property type="match status" value="2"/>
</dbReference>
<dbReference type="SUPFAM" id="SSF48452">
    <property type="entry name" value="TPR-like"/>
    <property type="match status" value="4"/>
</dbReference>
<feature type="repeat" description="TPR" evidence="6">
    <location>
        <begin position="764"/>
        <end position="797"/>
    </location>
</feature>
<organism evidence="10 11">
    <name type="scientific">Caballeronia sordidicola</name>
    <name type="common">Burkholderia sordidicola</name>
    <dbReference type="NCBI Taxonomy" id="196367"/>
    <lineage>
        <taxon>Bacteria</taxon>
        <taxon>Pseudomonadati</taxon>
        <taxon>Pseudomonadota</taxon>
        <taxon>Betaproteobacteria</taxon>
        <taxon>Burkholderiales</taxon>
        <taxon>Burkholderiaceae</taxon>
        <taxon>Caballeronia</taxon>
    </lineage>
</organism>
<comment type="caution">
    <text evidence="10">The sequence shown here is derived from an EMBL/GenBank/DDBJ whole genome shotgun (WGS) entry which is preliminary data.</text>
</comment>
<proteinExistence type="predicted"/>
<evidence type="ECO:0000256" key="7">
    <source>
        <dbReference type="SAM" id="MobiDB-lite"/>
    </source>
</evidence>
<dbReference type="Gene3D" id="1.25.40.10">
    <property type="entry name" value="Tetratricopeptide repeat domain"/>
    <property type="match status" value="4"/>
</dbReference>
<dbReference type="GO" id="GO:0006011">
    <property type="term" value="P:UDP-alpha-D-glucose metabolic process"/>
    <property type="evidence" value="ECO:0007669"/>
    <property type="project" value="InterPro"/>
</dbReference>
<evidence type="ECO:0000313" key="10">
    <source>
        <dbReference type="EMBL" id="OTP69685.1"/>
    </source>
</evidence>
<name>A0A242MEG5_CABSO</name>
<keyword evidence="4 6" id="KW-0802">TPR repeat</keyword>
<evidence type="ECO:0000256" key="1">
    <source>
        <dbReference type="ARBA" id="ARBA00005186"/>
    </source>
</evidence>
<dbReference type="Pfam" id="PF14559">
    <property type="entry name" value="TPR_19"/>
    <property type="match status" value="2"/>
</dbReference>
<dbReference type="InterPro" id="IPR003921">
    <property type="entry name" value="Cell_synth_C"/>
</dbReference>
<feature type="compositionally biased region" description="Low complexity" evidence="7">
    <location>
        <begin position="939"/>
        <end position="962"/>
    </location>
</feature>
<dbReference type="InterPro" id="IPR011990">
    <property type="entry name" value="TPR-like_helical_dom_sf"/>
</dbReference>
<sequence>MLKRSLFPLTTHAHARAIALSVAAGCVANVPLTAFAQAASSAADAGTGAGTNASANAPLAVLIDQGRYWQSHRRGDLAEQAWQKVLRIDPKQPDALYGMGIILADRKDGSGAQQYLTRLRQAAPQYPNIDELGRRLGETSPRDQTVNDARRLAQSGQSASAVQEYQRALSGKPATPELTLEYYQALAATPQGWDQARQGLTQLAKQNPNDPRYTLALAQHLTYRDTTRREGIARLAQLSTDSTVGDEAKKSWRQALLWLGARASDAPLYQAYLQASPDDPAVKARFDSMVQQDKQVQERSQASAATDARGRTVAEGFAALDRGDIVTGRARFSAVLAQSPNDADALGGMGVAALKQEKFDEARTYLERASRAGNAARWKDALTSATYWSYTSAGIGARSNGETAKAKSMFERAIALNPSDTTAQTLLGETLLGSGDPRGAEQAYRMALRRQADNPDAIRGLVGALAAQGRGEEALVFANQLNAEQQAKAGGINKLRGEAQAAQARAAEARGDLGAARSLFEDALLNNPDDVWMRLDLARIYVRQGAVGNARSMMDGLLAAHPDMTDALYASALLSAETQDWATGLSQLDRIPAAQRTPAMTALQHRLWVHVQADTASRMARAGPTQQAFAILQAATPVAQNSPELIGVLATAYLQAGDTGRALSLVRGAMASAPSDTGLLLQYAGILTAVPVPQGQTNPQQDAELSSVMRRLAASPLTPAQRIDFNNLNIGIVVKQADTVRQRGDLAGAYDVIAPWLAATPDNADLQAALARLYTSAGDDKSALGSYRVALGRRPDDVNLQVATIAAASGAKDFSFAETTAKQALLANPDDPRVLAAAGRMYHAEGDLSLASRYLQQALIAANTPVSQTPRGRQNGQPAVPRGWESAMQRIGSAPLPGTNPFEGKTAVDTTTNAANPAGTPTGPLAGLFSRSSDPAPGLPGYPQQQPYSQPRTQQYSQPYSPTQNVPNYLPPPQPAPYSTPYVAPYRAPANSARPVTGNGGYGPDTYGSSQSGAPSAAPLQPYPGQGPAQDAGQYQAQYQQPYQQPYQQQQAYPAQQQYQPQQNQQQYQQPYQQQDPAMSAPWPMSPAAQEAQNNAQAAQPRIYSSTPAARPKRTTTTKATQPASRQATRRYAPAADETNYTQQQPYAYPPQQQQQPYYSNQPYIPQPPAGYAQAYVPSQTAQVTQPGQQSYQGNIANAQTLGVADELAQINRAQSSTVSGGVVFRSRTGEDGLSNLTDIEAPIQGRIRAGNGHVVVTATPVTLDAGTAQETADTLKRFGSGLGSGLSAGGSGRPVSNQYGNQTASGVGLSVGYETNSVQLDVGTTPLGFREENVVGGAQYKGAITDKVSYSVAVARRAVTDSLLSYAGAHDAQAGITWGGITSNGGRFDLGWDDGTNGVYLNGSFQYYDGKNVASNTAEKGGGGFYTRLYSDANQTLTAGVNTTLMHYDKNLSFFTYGQGGYFSPQQYVILNLPVEYMGRSGAFTYDVKGSIGVQHYRQDASDYFPTNGNVQPVGGTGITASQGGVYGSQTKTGISYSFSATGEFQLAPQLTVGATASLGNAYQYREYLAAVYIRYSFTKQNMVQPSFPPSPVSSPYVSMSN</sequence>
<comment type="pathway">
    <text evidence="1">Glycan metabolism; bacterial cellulose biosynthesis.</text>
</comment>
<gene>
    <name evidence="10" type="ORF">PAMC26510_26920</name>
</gene>
<evidence type="ECO:0000259" key="9">
    <source>
        <dbReference type="Pfam" id="PF05420"/>
    </source>
</evidence>
<dbReference type="RefSeq" id="WP_086382862.1">
    <property type="nucleotide sequence ID" value="NZ_NBTY01000148.1"/>
</dbReference>
<evidence type="ECO:0000256" key="5">
    <source>
        <dbReference type="ARBA" id="ARBA00022916"/>
    </source>
</evidence>
<dbReference type="PANTHER" id="PTHR45586:SF1">
    <property type="entry name" value="LIPOPOLYSACCHARIDE ASSEMBLY PROTEIN B"/>
    <property type="match status" value="1"/>
</dbReference>
<protein>
    <submittedName>
        <fullName evidence="10">Cellulose synthase operon protein C</fullName>
    </submittedName>
</protein>